<evidence type="ECO:0000256" key="1">
    <source>
        <dbReference type="ARBA" id="ARBA00023002"/>
    </source>
</evidence>
<dbReference type="EMBL" id="JAWIZZ010000056">
    <property type="protein sequence ID" value="KAK5774051.1"/>
    <property type="molecule type" value="Genomic_DNA"/>
</dbReference>
<name>A0AAN7VZT5_9SACH</name>
<dbReference type="PANTHER" id="PTHR10996">
    <property type="entry name" value="2-HYDROXYACID DEHYDROGENASE-RELATED"/>
    <property type="match status" value="1"/>
</dbReference>
<dbReference type="GO" id="GO:0016618">
    <property type="term" value="F:hydroxypyruvate reductase [NAD(P)H] activity"/>
    <property type="evidence" value="ECO:0007669"/>
    <property type="project" value="TreeGrafter"/>
</dbReference>
<protein>
    <recommendedName>
        <fullName evidence="2">D-isomer specific 2-hydroxyacid dehydrogenase NAD-binding domain-containing protein</fullName>
    </recommendedName>
</protein>
<dbReference type="GO" id="GO:0051287">
    <property type="term" value="F:NAD binding"/>
    <property type="evidence" value="ECO:0007669"/>
    <property type="project" value="InterPro"/>
</dbReference>
<dbReference type="InterPro" id="IPR050223">
    <property type="entry name" value="D-isomer_2-hydroxyacid_DH"/>
</dbReference>
<dbReference type="GO" id="GO:0030267">
    <property type="term" value="F:glyoxylate reductase (NADPH) activity"/>
    <property type="evidence" value="ECO:0007669"/>
    <property type="project" value="TreeGrafter"/>
</dbReference>
<evidence type="ECO:0000259" key="2">
    <source>
        <dbReference type="Pfam" id="PF02826"/>
    </source>
</evidence>
<gene>
    <name evidence="3" type="ORF">RI543_004585</name>
</gene>
<keyword evidence="4" id="KW-1185">Reference proteome</keyword>
<dbReference type="SUPFAM" id="SSF51735">
    <property type="entry name" value="NAD(P)-binding Rossmann-fold domains"/>
    <property type="match status" value="1"/>
</dbReference>
<dbReference type="Pfam" id="PF02826">
    <property type="entry name" value="2-Hacid_dh_C"/>
    <property type="match status" value="1"/>
</dbReference>
<dbReference type="AlphaFoldDB" id="A0AAN7VZT5"/>
<dbReference type="InterPro" id="IPR006140">
    <property type="entry name" value="D-isomer_DH_NAD-bd"/>
</dbReference>
<reference evidence="4" key="1">
    <citation type="submission" date="2023-07" db="EMBL/GenBank/DDBJ databases">
        <title>A draft genome of Kazachstania heterogenica Y-27499.</title>
        <authorList>
            <person name="Donic C."/>
            <person name="Kralova J.S."/>
            <person name="Fidel L."/>
            <person name="Ben-Dor S."/>
            <person name="Jung S."/>
        </authorList>
    </citation>
    <scope>NUCLEOTIDE SEQUENCE [LARGE SCALE GENOMIC DNA]</scope>
    <source>
        <strain evidence="4">Y27499</strain>
    </source>
</reference>
<feature type="non-terminal residue" evidence="3">
    <location>
        <position position="339"/>
    </location>
</feature>
<dbReference type="PANTHER" id="PTHR10996:SF279">
    <property type="entry name" value="2-HYDROXYACID DEHYDROGENASE YPL113C-RELATED"/>
    <property type="match status" value="1"/>
</dbReference>
<evidence type="ECO:0000313" key="4">
    <source>
        <dbReference type="Proteomes" id="UP001306508"/>
    </source>
</evidence>
<organism evidence="3 4">
    <name type="scientific">Arxiozyma heterogenica</name>
    <dbReference type="NCBI Taxonomy" id="278026"/>
    <lineage>
        <taxon>Eukaryota</taxon>
        <taxon>Fungi</taxon>
        <taxon>Dikarya</taxon>
        <taxon>Ascomycota</taxon>
        <taxon>Saccharomycotina</taxon>
        <taxon>Saccharomycetes</taxon>
        <taxon>Saccharomycetales</taxon>
        <taxon>Saccharomycetaceae</taxon>
        <taxon>Arxiozyma</taxon>
    </lineage>
</organism>
<dbReference type="Proteomes" id="UP001306508">
    <property type="component" value="Unassembled WGS sequence"/>
</dbReference>
<dbReference type="InterPro" id="IPR036291">
    <property type="entry name" value="NAD(P)-bd_dom_sf"/>
</dbReference>
<comment type="caution">
    <text evidence="3">The sequence shown here is derived from an EMBL/GenBank/DDBJ whole genome shotgun (WGS) entry which is preliminary data.</text>
</comment>
<proteinExistence type="predicted"/>
<sequence length="339" mass="39007">MAGAQINIIIPYRLQWELNDTLLLWKDLEEYHNINFIRYNITTAEIFSKWLPTSNCHGVWITEASMGRRRLCFKFTRDLMATMTSFWEYLIKLVEYGKISNCRDYLGTELTDVCNLEFICKNGSKETRNIYKFLQKLKIQEAAHHNKEQKVVNVVQNFKVGRKHIISPMKKTVLISGFGSIGGTIRYRLNRVFDMKVQYHKRSGLIPIEKLRYDAKYLPNLEDPHTWNQADLIVLALPGSDSTNNMINDHTLSMCKDGVRLVNIGRGNSIDEDALLKALDSGKVAGCGLDVFKYEAMDTIKKELLQRWDVTALPHMGSAVTEMMSLQTLVTLQNVEDIF</sequence>
<accession>A0AAN7VZT5</accession>
<feature type="domain" description="D-isomer specific 2-hydroxyacid dehydrogenase NAD-binding" evidence="2">
    <location>
        <begin position="161"/>
        <end position="317"/>
    </location>
</feature>
<dbReference type="GO" id="GO:0005829">
    <property type="term" value="C:cytosol"/>
    <property type="evidence" value="ECO:0007669"/>
    <property type="project" value="TreeGrafter"/>
</dbReference>
<keyword evidence="1" id="KW-0560">Oxidoreductase</keyword>
<evidence type="ECO:0000313" key="3">
    <source>
        <dbReference type="EMBL" id="KAK5774051.1"/>
    </source>
</evidence>
<dbReference type="Gene3D" id="3.40.50.720">
    <property type="entry name" value="NAD(P)-binding Rossmann-like Domain"/>
    <property type="match status" value="2"/>
</dbReference>